<dbReference type="InterPro" id="IPR011992">
    <property type="entry name" value="EF-hand-dom_pair"/>
</dbReference>
<reference evidence="8" key="2">
    <citation type="submission" date="2024-04" db="EMBL/GenBank/DDBJ databases">
        <authorList>
            <person name="Chen Y."/>
            <person name="Shah S."/>
            <person name="Dougan E. K."/>
            <person name="Thang M."/>
            <person name="Chan C."/>
        </authorList>
    </citation>
    <scope>NUCLEOTIDE SEQUENCE [LARGE SCALE GENOMIC DNA]</scope>
</reference>
<dbReference type="Gene3D" id="1.10.238.10">
    <property type="entry name" value="EF-hand"/>
    <property type="match status" value="2"/>
</dbReference>
<dbReference type="SUPFAM" id="SSF47473">
    <property type="entry name" value="EF-hand"/>
    <property type="match status" value="1"/>
</dbReference>
<dbReference type="Pfam" id="PF13405">
    <property type="entry name" value="EF-hand_6"/>
    <property type="match status" value="1"/>
</dbReference>
<evidence type="ECO:0000256" key="2">
    <source>
        <dbReference type="ARBA" id="ARBA00022723"/>
    </source>
</evidence>
<dbReference type="GO" id="GO:0005509">
    <property type="term" value="F:calcium ion binding"/>
    <property type="evidence" value="ECO:0007669"/>
    <property type="project" value="InterPro"/>
</dbReference>
<keyword evidence="5" id="KW-0007">Acetylation</keyword>
<evidence type="ECO:0000313" key="7">
    <source>
        <dbReference type="EMBL" id="CAI3975545.1"/>
    </source>
</evidence>
<dbReference type="SMART" id="SM00054">
    <property type="entry name" value="EFh"/>
    <property type="match status" value="1"/>
</dbReference>
<dbReference type="EMBL" id="CAMXCT010000211">
    <property type="protein sequence ID" value="CAI3975545.1"/>
    <property type="molecule type" value="Genomic_DNA"/>
</dbReference>
<name>A0A9P1FI75_9DINO</name>
<dbReference type="PROSITE" id="PS00018">
    <property type="entry name" value="EF_HAND_1"/>
    <property type="match status" value="1"/>
</dbReference>
<proteinExistence type="predicted"/>
<dbReference type="EMBL" id="CAMXCT030000211">
    <property type="protein sequence ID" value="CAL4762857.1"/>
    <property type="molecule type" value="Genomic_DNA"/>
</dbReference>
<dbReference type="PANTHER" id="PTHR23048">
    <property type="entry name" value="MYOSIN LIGHT CHAIN 1, 3"/>
    <property type="match status" value="1"/>
</dbReference>
<evidence type="ECO:0000256" key="1">
    <source>
        <dbReference type="ARBA" id="ARBA00020786"/>
    </source>
</evidence>
<evidence type="ECO:0000313" key="8">
    <source>
        <dbReference type="EMBL" id="CAL1128920.1"/>
    </source>
</evidence>
<sequence>MTDHAESLPHAKSLEAAVANFLAAFSCGHHQMTVAEAETCVRTSLHPEGIPEMNEKMKVKVLEGNSSVAWLVALLCVFGTAWRKRTKIGEALNPGPKQNRDFLLENVSLISARTQENGALERFEVREGEAEGGAEMASLSEEMVGEIKEAFELFARFGGTDTVEAKKLGTLLASLGMNMPDEDGMPRSLLQHEGRRDNVIHLDDFLVFMEKRVKEDHARQEEELREVFQMLDKDGTGWVNMSEVHDIMAKLGSGLESKFPDDWTPRSEPPQKENWVDWEKFKEMLGS</sequence>
<keyword evidence="9" id="KW-1185">Reference proteome</keyword>
<comment type="caution">
    <text evidence="7">The sequence shown here is derived from an EMBL/GenBank/DDBJ whole genome shotgun (WGS) entry which is preliminary data.</text>
</comment>
<feature type="domain" description="EF-hand" evidence="6">
    <location>
        <begin position="219"/>
        <end position="254"/>
    </location>
</feature>
<accession>A0A9P1FI75</accession>
<dbReference type="InterPro" id="IPR002048">
    <property type="entry name" value="EF_hand_dom"/>
</dbReference>
<evidence type="ECO:0000313" key="9">
    <source>
        <dbReference type="Proteomes" id="UP001152797"/>
    </source>
</evidence>
<dbReference type="AlphaFoldDB" id="A0A9P1FI75"/>
<evidence type="ECO:0000256" key="5">
    <source>
        <dbReference type="ARBA" id="ARBA00022990"/>
    </source>
</evidence>
<dbReference type="OrthoDB" id="26525at2759"/>
<dbReference type="InterPro" id="IPR018247">
    <property type="entry name" value="EF_Hand_1_Ca_BS"/>
</dbReference>
<evidence type="ECO:0000256" key="3">
    <source>
        <dbReference type="ARBA" id="ARBA00022737"/>
    </source>
</evidence>
<dbReference type="FunFam" id="1.10.238.10:FF:000001">
    <property type="entry name" value="Calmodulin 1"/>
    <property type="match status" value="1"/>
</dbReference>
<protein>
    <recommendedName>
        <fullName evidence="1">Calmodulin</fullName>
    </recommendedName>
</protein>
<organism evidence="7">
    <name type="scientific">Cladocopium goreaui</name>
    <dbReference type="NCBI Taxonomy" id="2562237"/>
    <lineage>
        <taxon>Eukaryota</taxon>
        <taxon>Sar</taxon>
        <taxon>Alveolata</taxon>
        <taxon>Dinophyceae</taxon>
        <taxon>Suessiales</taxon>
        <taxon>Symbiodiniaceae</taxon>
        <taxon>Cladocopium</taxon>
    </lineage>
</organism>
<keyword evidence="2" id="KW-0479">Metal-binding</keyword>
<reference evidence="7" key="1">
    <citation type="submission" date="2022-10" db="EMBL/GenBank/DDBJ databases">
        <authorList>
            <person name="Chen Y."/>
            <person name="Dougan E. K."/>
            <person name="Chan C."/>
            <person name="Rhodes N."/>
            <person name="Thang M."/>
        </authorList>
    </citation>
    <scope>NUCLEOTIDE SEQUENCE</scope>
</reference>
<gene>
    <name evidence="7" type="ORF">C1SCF055_LOCUS3848</name>
</gene>
<dbReference type="PROSITE" id="PS50222">
    <property type="entry name" value="EF_HAND_2"/>
    <property type="match status" value="1"/>
</dbReference>
<dbReference type="InterPro" id="IPR050230">
    <property type="entry name" value="CALM/Myosin/TropC-like"/>
</dbReference>
<dbReference type="Proteomes" id="UP001152797">
    <property type="component" value="Unassembled WGS sequence"/>
</dbReference>
<keyword evidence="3" id="KW-0677">Repeat</keyword>
<evidence type="ECO:0000259" key="6">
    <source>
        <dbReference type="PROSITE" id="PS50222"/>
    </source>
</evidence>
<evidence type="ECO:0000256" key="4">
    <source>
        <dbReference type="ARBA" id="ARBA00022837"/>
    </source>
</evidence>
<dbReference type="PANTHER" id="PTHR23048:SF0">
    <property type="entry name" value="CALMODULIN LIKE 3"/>
    <property type="match status" value="1"/>
</dbReference>
<dbReference type="GO" id="GO:0016460">
    <property type="term" value="C:myosin II complex"/>
    <property type="evidence" value="ECO:0007669"/>
    <property type="project" value="TreeGrafter"/>
</dbReference>
<keyword evidence="4" id="KW-0106">Calcium</keyword>
<dbReference type="EMBL" id="CAMXCT020000211">
    <property type="protein sequence ID" value="CAL1128920.1"/>
    <property type="molecule type" value="Genomic_DNA"/>
</dbReference>